<keyword evidence="2" id="KW-0813">Transport</keyword>
<evidence type="ECO:0000313" key="6">
    <source>
        <dbReference type="EMBL" id="ALB28763.1"/>
    </source>
</evidence>
<dbReference type="Pfam" id="PF00005">
    <property type="entry name" value="ABC_tran"/>
    <property type="match status" value="1"/>
</dbReference>
<comment type="similarity">
    <text evidence="1">Belongs to the ABC transporter superfamily.</text>
</comment>
<dbReference type="Proteomes" id="UP000061546">
    <property type="component" value="Chromosome"/>
</dbReference>
<dbReference type="EMBL" id="CP012559">
    <property type="protein sequence ID" value="ALB28763.1"/>
    <property type="molecule type" value="Genomic_DNA"/>
</dbReference>
<dbReference type="OrthoDB" id="9804819at2"/>
<dbReference type="GO" id="GO:0016887">
    <property type="term" value="F:ATP hydrolysis activity"/>
    <property type="evidence" value="ECO:0007669"/>
    <property type="project" value="InterPro"/>
</dbReference>
<dbReference type="Gene3D" id="3.40.50.300">
    <property type="entry name" value="P-loop containing nucleotide triphosphate hydrolases"/>
    <property type="match status" value="1"/>
</dbReference>
<dbReference type="KEGG" id="lhi:JP39_04970"/>
<protein>
    <submittedName>
        <fullName evidence="6">ABC transporter ATP-binding protein</fullName>
    </submittedName>
</protein>
<evidence type="ECO:0000256" key="2">
    <source>
        <dbReference type="ARBA" id="ARBA00022448"/>
    </source>
</evidence>
<evidence type="ECO:0000256" key="4">
    <source>
        <dbReference type="ARBA" id="ARBA00022840"/>
    </source>
</evidence>
<evidence type="ECO:0000256" key="3">
    <source>
        <dbReference type="ARBA" id="ARBA00022741"/>
    </source>
</evidence>
<reference evidence="6 7" key="1">
    <citation type="submission" date="2015-08" db="EMBL/GenBank/DDBJ databases">
        <title>Genomic sequence of Lactobacillus heilongjiangensis DSM 28069, isolated from Chinese traditional pickle.</title>
        <authorList>
            <person name="Jiang X."/>
            <person name="Zheng B."/>
            <person name="Cheng H."/>
        </authorList>
    </citation>
    <scope>NUCLEOTIDE SEQUENCE [LARGE SCALE GENOMIC DNA]</scope>
    <source>
        <strain evidence="6 7">DSM 28069</strain>
    </source>
</reference>
<dbReference type="InterPro" id="IPR003593">
    <property type="entry name" value="AAA+_ATPase"/>
</dbReference>
<dbReference type="PANTHER" id="PTHR43335">
    <property type="entry name" value="ABC TRANSPORTER, ATP-BINDING PROTEIN"/>
    <property type="match status" value="1"/>
</dbReference>
<keyword evidence="3" id="KW-0547">Nucleotide-binding</keyword>
<proteinExistence type="inferred from homology"/>
<dbReference type="GO" id="GO:0005524">
    <property type="term" value="F:ATP binding"/>
    <property type="evidence" value="ECO:0007669"/>
    <property type="project" value="UniProtKB-KW"/>
</dbReference>
<dbReference type="InterPro" id="IPR027417">
    <property type="entry name" value="P-loop_NTPase"/>
</dbReference>
<dbReference type="RefSeq" id="WP_041499413.1">
    <property type="nucleotide sequence ID" value="NZ_BJDV01000011.1"/>
</dbReference>
<accession>A0A0K2LC56</accession>
<evidence type="ECO:0000256" key="1">
    <source>
        <dbReference type="ARBA" id="ARBA00005417"/>
    </source>
</evidence>
<keyword evidence="4 6" id="KW-0067">ATP-binding</keyword>
<dbReference type="InterPro" id="IPR017871">
    <property type="entry name" value="ABC_transporter-like_CS"/>
</dbReference>
<name>A0A0K2LC56_9LACO</name>
<dbReference type="SUPFAM" id="SSF52540">
    <property type="entry name" value="P-loop containing nucleoside triphosphate hydrolases"/>
    <property type="match status" value="1"/>
</dbReference>
<evidence type="ECO:0000313" key="7">
    <source>
        <dbReference type="Proteomes" id="UP000061546"/>
    </source>
</evidence>
<dbReference type="InterPro" id="IPR003439">
    <property type="entry name" value="ABC_transporter-like_ATP-bd"/>
</dbReference>
<dbReference type="SMART" id="SM00382">
    <property type="entry name" value="AAA"/>
    <property type="match status" value="1"/>
</dbReference>
<dbReference type="PROSITE" id="PS00211">
    <property type="entry name" value="ABC_TRANSPORTER_1"/>
    <property type="match status" value="1"/>
</dbReference>
<evidence type="ECO:0000259" key="5">
    <source>
        <dbReference type="PROSITE" id="PS50893"/>
    </source>
</evidence>
<dbReference type="PROSITE" id="PS50893">
    <property type="entry name" value="ABC_TRANSPORTER_2"/>
    <property type="match status" value="1"/>
</dbReference>
<gene>
    <name evidence="6" type="ORF">JP39_04970</name>
</gene>
<sequence>MEETILSVKNLNKSFGNIQTLFDVNFECQKGHIIGLVGANGAGKTTIMKAILSLIRSEGQITIAGQKSTFNHHPILKKVGALVEYPGIYPYLSGRDHLKLFVDKTNDSKERIQNVINDLKLNDYIDQRAKLYSLGMKQKLGIAMALINQPDLVILDEPMNGLDPQATKDLREIILKRRDQGMTVLISSHILGELQKLAEDLIVIDHGKVIKKTTMNELLASNQHFVVIKTSDDVKAQKLLEIVGFKVVSQSPLRFVLTEENTVERLMNILMKQQITVTDFQHEDADLEESILKLIAE</sequence>
<organism evidence="6 7">
    <name type="scientific">Companilactobacillus heilongjiangensis</name>
    <dbReference type="NCBI Taxonomy" id="1074467"/>
    <lineage>
        <taxon>Bacteria</taxon>
        <taxon>Bacillati</taxon>
        <taxon>Bacillota</taxon>
        <taxon>Bacilli</taxon>
        <taxon>Lactobacillales</taxon>
        <taxon>Lactobacillaceae</taxon>
        <taxon>Companilactobacillus</taxon>
    </lineage>
</organism>
<dbReference type="PANTHER" id="PTHR43335:SF4">
    <property type="entry name" value="ABC TRANSPORTER, ATP-BINDING PROTEIN"/>
    <property type="match status" value="1"/>
</dbReference>
<dbReference type="STRING" id="1074467.JP39_04970"/>
<feature type="domain" description="ABC transporter" evidence="5">
    <location>
        <begin position="6"/>
        <end position="231"/>
    </location>
</feature>
<dbReference type="AlphaFoldDB" id="A0A0K2LC56"/>
<keyword evidence="7" id="KW-1185">Reference proteome</keyword>